<feature type="non-terminal residue" evidence="2">
    <location>
        <position position="1"/>
    </location>
</feature>
<accession>X1SUW2</accession>
<keyword evidence="1" id="KW-0812">Transmembrane</keyword>
<comment type="caution">
    <text evidence="2">The sequence shown here is derived from an EMBL/GenBank/DDBJ whole genome shotgun (WGS) entry which is preliminary data.</text>
</comment>
<gene>
    <name evidence="2" type="ORF">S12H4_23274</name>
</gene>
<reference evidence="2" key="1">
    <citation type="journal article" date="2014" name="Front. Microbiol.">
        <title>High frequency of phylogenetically diverse reductive dehalogenase-homologous genes in deep subseafloor sedimentary metagenomes.</title>
        <authorList>
            <person name="Kawai M."/>
            <person name="Futagami T."/>
            <person name="Toyoda A."/>
            <person name="Takaki Y."/>
            <person name="Nishi S."/>
            <person name="Hori S."/>
            <person name="Arai W."/>
            <person name="Tsubouchi T."/>
            <person name="Morono Y."/>
            <person name="Uchiyama I."/>
            <person name="Ito T."/>
            <person name="Fujiyama A."/>
            <person name="Inagaki F."/>
            <person name="Takami H."/>
        </authorList>
    </citation>
    <scope>NUCLEOTIDE SEQUENCE</scope>
    <source>
        <strain evidence="2">Expedition CK06-06</strain>
    </source>
</reference>
<evidence type="ECO:0000313" key="2">
    <source>
        <dbReference type="EMBL" id="GAI82931.1"/>
    </source>
</evidence>
<feature type="transmembrane region" description="Helical" evidence="1">
    <location>
        <begin position="112"/>
        <end position="131"/>
    </location>
</feature>
<dbReference type="Pfam" id="PF18742">
    <property type="entry name" value="DpnII-MboI"/>
    <property type="match status" value="1"/>
</dbReference>
<keyword evidence="1" id="KW-0472">Membrane</keyword>
<evidence type="ECO:0000256" key="1">
    <source>
        <dbReference type="SAM" id="Phobius"/>
    </source>
</evidence>
<name>X1SUW2_9ZZZZ</name>
<sequence>INIETANKFYRMPAKWPNNDWYENICGELAAKAAFLISLKEGIEKNPEIYENFLLENKTNQKNLNQPDTSSSINVVRKICSRFHIVAKQLRDYRHENRDTIIIEDEYDVSGWFKFLQVLHLFFYYSFWLILK</sequence>
<organism evidence="2">
    <name type="scientific">marine sediment metagenome</name>
    <dbReference type="NCBI Taxonomy" id="412755"/>
    <lineage>
        <taxon>unclassified sequences</taxon>
        <taxon>metagenomes</taxon>
        <taxon>ecological metagenomes</taxon>
    </lineage>
</organism>
<proteinExistence type="predicted"/>
<protein>
    <submittedName>
        <fullName evidence="2">Uncharacterized protein</fullName>
    </submittedName>
</protein>
<dbReference type="EMBL" id="BARW01012322">
    <property type="protein sequence ID" value="GAI82931.1"/>
    <property type="molecule type" value="Genomic_DNA"/>
</dbReference>
<dbReference type="AlphaFoldDB" id="X1SUW2"/>
<keyword evidence="1" id="KW-1133">Transmembrane helix</keyword>